<dbReference type="AlphaFoldDB" id="A0AAU7ZVZ7"/>
<protein>
    <submittedName>
        <fullName evidence="2">Uncharacterized protein</fullName>
    </submittedName>
</protein>
<organism evidence="2">
    <name type="scientific">Tunturiibacter psychrotolerans</name>
    <dbReference type="NCBI Taxonomy" id="3069686"/>
    <lineage>
        <taxon>Bacteria</taxon>
        <taxon>Pseudomonadati</taxon>
        <taxon>Acidobacteriota</taxon>
        <taxon>Terriglobia</taxon>
        <taxon>Terriglobales</taxon>
        <taxon>Acidobacteriaceae</taxon>
        <taxon>Tunturiibacter</taxon>
    </lineage>
</organism>
<dbReference type="SUPFAM" id="SSF50998">
    <property type="entry name" value="Quinoprotein alcohol dehydrogenase-like"/>
    <property type="match status" value="1"/>
</dbReference>
<gene>
    <name evidence="2" type="ORF">RBB77_09425</name>
</gene>
<feature type="chain" id="PRO_5043481992" evidence="1">
    <location>
        <begin position="20"/>
        <end position="415"/>
    </location>
</feature>
<dbReference type="EMBL" id="CP132942">
    <property type="protein sequence ID" value="XCB35099.1"/>
    <property type="molecule type" value="Genomic_DNA"/>
</dbReference>
<reference evidence="2" key="1">
    <citation type="submission" date="2023-08" db="EMBL/GenBank/DDBJ databases">
        <authorList>
            <person name="Messyasz A."/>
            <person name="Mannisto M.K."/>
            <person name="Kerkhof L.J."/>
            <person name="Haggblom M."/>
        </authorList>
    </citation>
    <scope>NUCLEOTIDE SEQUENCE</scope>
    <source>
        <strain evidence="2">X5P6</strain>
    </source>
</reference>
<dbReference type="RefSeq" id="WP_353066834.1">
    <property type="nucleotide sequence ID" value="NZ_CP132942.1"/>
</dbReference>
<proteinExistence type="predicted"/>
<evidence type="ECO:0000313" key="2">
    <source>
        <dbReference type="EMBL" id="XCB35099.1"/>
    </source>
</evidence>
<evidence type="ECO:0000256" key="1">
    <source>
        <dbReference type="SAM" id="SignalP"/>
    </source>
</evidence>
<dbReference type="InterPro" id="IPR011047">
    <property type="entry name" value="Quinoprotein_ADH-like_sf"/>
</dbReference>
<feature type="signal peptide" evidence="1">
    <location>
        <begin position="1"/>
        <end position="19"/>
    </location>
</feature>
<dbReference type="KEGG" id="tpsc:RBB77_09425"/>
<keyword evidence="1" id="KW-0732">Signal</keyword>
<dbReference type="Gene3D" id="2.130.10.10">
    <property type="entry name" value="YVTN repeat-like/Quinoprotein amine dehydrogenase"/>
    <property type="match status" value="1"/>
</dbReference>
<name>A0AAU7ZVZ7_9BACT</name>
<reference evidence="2" key="2">
    <citation type="journal article" date="2024" name="Environ. Microbiol.">
        <title>Genome analysis and description of Tunturibacter gen. nov. expands the diversity of Terriglobia in tundra soils.</title>
        <authorList>
            <person name="Messyasz A."/>
            <person name="Mannisto M.K."/>
            <person name="Kerkhof L.J."/>
            <person name="Haggblom M.M."/>
        </authorList>
    </citation>
    <scope>NUCLEOTIDE SEQUENCE</scope>
    <source>
        <strain evidence="2">X5P6</strain>
    </source>
</reference>
<sequence>MRNLLVVLVCMATTGWVLCQPAFSQTDVDDNSHPFQTDSDWNHDRHSQVVPIGAIGVPGTSKANPFVSFDQARVDTKSQLLFVSSRSSKAVAIFDALTDRKLGETPAVFAGVGIDSPHSGPDGNVVAGHYLFAGDYPSTVRVFDLSVSVSSPPEVAEIHTGGMFRADEMDYDPAEQVVAVTNGDSTPAFITLISSKTFKIVKKIVFDGTNGTPDTSQGGIASVLYDSRTNKFLISIPEVGSNLTAGAVAVMDPATGDVTQVFSGLDNCMPSGMAQGPRDNVLVTCDPGFPAPDPVLFAPRTYVINGRTGAILANIPQVGGVDYGAYDPVDHDYYLGARDYFTSPGATTASPVLGVIDAETNEWIENFPTGTNAHSVTVNPVNNQIFVPIEDPNPLCGTLPGCVSVFTDARRGFQW</sequence>
<dbReference type="InterPro" id="IPR015943">
    <property type="entry name" value="WD40/YVTN_repeat-like_dom_sf"/>
</dbReference>
<accession>A0AAU7ZVZ7</accession>